<dbReference type="Proteomes" id="UP000289738">
    <property type="component" value="Chromosome A07"/>
</dbReference>
<gene>
    <name evidence="2" type="ORF">Ahy_A07g034292</name>
</gene>
<accession>A0A445CBT9</accession>
<reference evidence="2 3" key="1">
    <citation type="submission" date="2019-01" db="EMBL/GenBank/DDBJ databases">
        <title>Sequencing of cultivated peanut Arachis hypogaea provides insights into genome evolution and oil improvement.</title>
        <authorList>
            <person name="Chen X."/>
        </authorList>
    </citation>
    <scope>NUCLEOTIDE SEQUENCE [LARGE SCALE GENOMIC DNA]</scope>
    <source>
        <strain evidence="3">cv. Fuhuasheng</strain>
        <tissue evidence="2">Leaves</tissue>
    </source>
</reference>
<protein>
    <submittedName>
        <fullName evidence="2">Uncharacterized protein</fullName>
    </submittedName>
</protein>
<evidence type="ECO:0000256" key="1">
    <source>
        <dbReference type="SAM" id="MobiDB-lite"/>
    </source>
</evidence>
<name>A0A445CBT9_ARAHY</name>
<evidence type="ECO:0000313" key="3">
    <source>
        <dbReference type="Proteomes" id="UP000289738"/>
    </source>
</evidence>
<dbReference type="AlphaFoldDB" id="A0A445CBT9"/>
<comment type="caution">
    <text evidence="2">The sequence shown here is derived from an EMBL/GenBank/DDBJ whole genome shotgun (WGS) entry which is preliminary data.</text>
</comment>
<dbReference type="EMBL" id="SDMP01000007">
    <property type="protein sequence ID" value="RYR48281.1"/>
    <property type="molecule type" value="Genomic_DNA"/>
</dbReference>
<sequence length="24" mass="2789">MERRRRPDPDPLGGEIRGTKLDSH</sequence>
<proteinExistence type="predicted"/>
<feature type="region of interest" description="Disordered" evidence="1">
    <location>
        <begin position="1"/>
        <end position="24"/>
    </location>
</feature>
<organism evidence="2 3">
    <name type="scientific">Arachis hypogaea</name>
    <name type="common">Peanut</name>
    <dbReference type="NCBI Taxonomy" id="3818"/>
    <lineage>
        <taxon>Eukaryota</taxon>
        <taxon>Viridiplantae</taxon>
        <taxon>Streptophyta</taxon>
        <taxon>Embryophyta</taxon>
        <taxon>Tracheophyta</taxon>
        <taxon>Spermatophyta</taxon>
        <taxon>Magnoliopsida</taxon>
        <taxon>eudicotyledons</taxon>
        <taxon>Gunneridae</taxon>
        <taxon>Pentapetalae</taxon>
        <taxon>rosids</taxon>
        <taxon>fabids</taxon>
        <taxon>Fabales</taxon>
        <taxon>Fabaceae</taxon>
        <taxon>Papilionoideae</taxon>
        <taxon>50 kb inversion clade</taxon>
        <taxon>dalbergioids sensu lato</taxon>
        <taxon>Dalbergieae</taxon>
        <taxon>Pterocarpus clade</taxon>
        <taxon>Arachis</taxon>
    </lineage>
</organism>
<keyword evidence="3" id="KW-1185">Reference proteome</keyword>
<evidence type="ECO:0000313" key="2">
    <source>
        <dbReference type="EMBL" id="RYR48281.1"/>
    </source>
</evidence>